<sequence length="274" mass="28903">MAAATLVALLTACAPEAGVTPLDGARAQNQARHVSERFESHPVVVDDPYGFETSRLFFTASETVVVADATGEALLRAASLAVTAHAPLLMYSRDIHTQVVEEIRRLGAHTVLTVGNVNLAPTSGHVTVQRDPGGLEALHKMTSLQFEIRDIDEPAGAVAAVADLAGDSPTWLRTADSPATMPGASARPFPLQSRRDADMAPLVVATPRSPIPAVANARSFGASVEVVGEPDPRKSEETLYALAGLDDAPLIALGTQFGSAEDLAQRIMQAEEYY</sequence>
<keyword evidence="2" id="KW-1185">Reference proteome</keyword>
<dbReference type="KEGG" id="cqn:G7Y29_04620"/>
<proteinExistence type="predicted"/>
<evidence type="ECO:0000313" key="2">
    <source>
        <dbReference type="Proteomes" id="UP000594586"/>
    </source>
</evidence>
<protein>
    <submittedName>
        <fullName evidence="1">Uncharacterized protein</fullName>
    </submittedName>
</protein>
<reference evidence="1 2" key="1">
    <citation type="submission" date="2020-11" db="EMBL/GenBank/DDBJ databases">
        <title>Corynebacterium sp. MC1420.</title>
        <authorList>
            <person name="Zhou J."/>
        </authorList>
    </citation>
    <scope>NUCLEOTIDE SEQUENCE [LARGE SCALE GENOMIC DNA]</scope>
    <source>
        <strain evidence="1 2">MC1420</strain>
    </source>
</reference>
<accession>A0A7T0KQN3</accession>
<name>A0A7T0KQN3_9CORY</name>
<gene>
    <name evidence="1" type="ORF">G7Y29_04620</name>
</gene>
<evidence type="ECO:0000313" key="1">
    <source>
        <dbReference type="EMBL" id="QPK84273.1"/>
    </source>
</evidence>
<dbReference type="AlphaFoldDB" id="A0A7T0KQN3"/>
<dbReference type="EMBL" id="CP064955">
    <property type="protein sequence ID" value="QPK84273.1"/>
    <property type="molecule type" value="Genomic_DNA"/>
</dbReference>
<dbReference type="Proteomes" id="UP000594586">
    <property type="component" value="Chromosome"/>
</dbReference>
<organism evidence="1 2">
    <name type="scientific">Corynebacterium qintianiae</name>
    <dbReference type="NCBI Taxonomy" id="2709392"/>
    <lineage>
        <taxon>Bacteria</taxon>
        <taxon>Bacillati</taxon>
        <taxon>Actinomycetota</taxon>
        <taxon>Actinomycetes</taxon>
        <taxon>Mycobacteriales</taxon>
        <taxon>Corynebacteriaceae</taxon>
        <taxon>Corynebacterium</taxon>
    </lineage>
</organism>